<accession>S6AAH9</accession>
<dbReference type="EMBL" id="AP013066">
    <property type="protein sequence ID" value="BAN35890.1"/>
    <property type="molecule type" value="Genomic_DNA"/>
</dbReference>
<evidence type="ECO:0000313" key="1">
    <source>
        <dbReference type="EMBL" id="BAN35890.1"/>
    </source>
</evidence>
<dbReference type="eggNOG" id="ENOG5033K13">
    <property type="taxonomic scope" value="Bacteria"/>
</dbReference>
<protein>
    <submittedName>
        <fullName evidence="1">Uncharacterized protein</fullName>
    </submittedName>
</protein>
<dbReference type="AlphaFoldDB" id="S6AAH9"/>
<keyword evidence="2" id="KW-1185">Reference proteome</keyword>
<sequence length="91" mass="10286">MLLAEQPLDPTTMKFSLIDPDTDLAHECYALVYAPTPNRKRFPENCVEVKASEEEARTGADPAKRLVPAVVFGPSRSSEGFRLFYLVRWLD</sequence>
<proteinExistence type="predicted"/>
<organism evidence="1 2">
    <name type="scientific">Sulfuricella denitrificans (strain DSM 22764 / NBRC 105220 / skB26)</name>
    <dbReference type="NCBI Taxonomy" id="1163617"/>
    <lineage>
        <taxon>Bacteria</taxon>
        <taxon>Pseudomonadati</taxon>
        <taxon>Pseudomonadota</taxon>
        <taxon>Betaproteobacteria</taxon>
        <taxon>Nitrosomonadales</taxon>
        <taxon>Sulfuricellaceae</taxon>
        <taxon>Sulfuricella</taxon>
    </lineage>
</organism>
<gene>
    <name evidence="1" type="ORF">SCD_n02079</name>
</gene>
<name>S6AAH9_SULDS</name>
<dbReference type="HOGENOM" id="CLU_194679_0_0_4"/>
<dbReference type="STRING" id="1163617.SCD_n02079"/>
<dbReference type="Proteomes" id="UP000015559">
    <property type="component" value="Chromosome"/>
</dbReference>
<evidence type="ECO:0000313" key="2">
    <source>
        <dbReference type="Proteomes" id="UP000015559"/>
    </source>
</evidence>
<reference evidence="1 2" key="1">
    <citation type="journal article" date="2012" name="Appl. Environ. Microbiol.">
        <title>Draft genome sequence of a psychrotolerant sulfur-oxidizing bacterium, Sulfuricella denitrificans skB26, and proteomic insights into cold adaptation.</title>
        <authorList>
            <person name="Watanabe T."/>
            <person name="Kojima H."/>
            <person name="Fukui M."/>
        </authorList>
    </citation>
    <scope>NUCLEOTIDE SEQUENCE [LARGE SCALE GENOMIC DNA]</scope>
    <source>
        <strain evidence="2">skB26</strain>
    </source>
</reference>
<dbReference type="KEGG" id="sdr:SCD_n02079"/>